<accession>A0A1V9E9U1</accession>
<dbReference type="EMBL" id="LVXG01000056">
    <property type="protein sequence ID" value="OQP42852.1"/>
    <property type="molecule type" value="Genomic_DNA"/>
</dbReference>
<organism evidence="1 2">
    <name type="scientific">Niastella yeongjuensis</name>
    <dbReference type="NCBI Taxonomy" id="354355"/>
    <lineage>
        <taxon>Bacteria</taxon>
        <taxon>Pseudomonadati</taxon>
        <taxon>Bacteroidota</taxon>
        <taxon>Chitinophagia</taxon>
        <taxon>Chitinophagales</taxon>
        <taxon>Chitinophagaceae</taxon>
        <taxon>Niastella</taxon>
    </lineage>
</organism>
<dbReference type="Proteomes" id="UP000192610">
    <property type="component" value="Unassembled WGS sequence"/>
</dbReference>
<sequence>MIGQRVKDIFTIKVNKFDSGSGTQTRYTKLRLGTRSRHYASVFQTIMPMLKKEKVGAINWGFVSGKTNTIFAWDTPLPNMKEPPLWFHDILRQDGTPFSKDEIKVIKELTGKTNR</sequence>
<name>A0A1V9E9U1_9BACT</name>
<proteinExistence type="predicted"/>
<protein>
    <submittedName>
        <fullName evidence="1">Uncharacterized protein</fullName>
    </submittedName>
</protein>
<dbReference type="AlphaFoldDB" id="A0A1V9E9U1"/>
<evidence type="ECO:0000313" key="2">
    <source>
        <dbReference type="Proteomes" id="UP000192610"/>
    </source>
</evidence>
<keyword evidence="2" id="KW-1185">Reference proteome</keyword>
<evidence type="ECO:0000313" key="1">
    <source>
        <dbReference type="EMBL" id="OQP42852.1"/>
    </source>
</evidence>
<gene>
    <name evidence="1" type="ORF">A4H97_11900</name>
</gene>
<dbReference type="STRING" id="354355.SAMN05660816_03046"/>
<reference evidence="2" key="1">
    <citation type="submission" date="2016-04" db="EMBL/GenBank/DDBJ databases">
        <authorList>
            <person name="Chen L."/>
            <person name="Zhuang W."/>
            <person name="Wang G."/>
        </authorList>
    </citation>
    <scope>NUCLEOTIDE SEQUENCE [LARGE SCALE GENOMIC DNA]</scope>
    <source>
        <strain evidence="2">17621</strain>
    </source>
</reference>
<comment type="caution">
    <text evidence="1">The sequence shown here is derived from an EMBL/GenBank/DDBJ whole genome shotgun (WGS) entry which is preliminary data.</text>
</comment>